<dbReference type="EMBL" id="NHTK01006095">
    <property type="protein sequence ID" value="PPQ64131.1"/>
    <property type="molecule type" value="Genomic_DNA"/>
</dbReference>
<proteinExistence type="predicted"/>
<sequence length="184" mass="20331">MAMNLIQTSWIKFISFFHPFYGSDPPVRHTESNRYMATTDPQVAPPLPPPPPAYIPAAAAQPGLADLPLPPLPFIYPSQISLPAYASRETLPVYTRYPQPPTPEPGRIQTIMIWISSRRVDAQSRPSTPYNSTRSSSTALAGRLRRSELVQSTVKGRYVVTVMGICFIIGIALLMKKAHKAGNK</sequence>
<keyword evidence="1" id="KW-0472">Membrane</keyword>
<accession>A0A409VB14</accession>
<dbReference type="Proteomes" id="UP000284842">
    <property type="component" value="Unassembled WGS sequence"/>
</dbReference>
<dbReference type="AlphaFoldDB" id="A0A409VB14"/>
<dbReference type="InParanoid" id="A0A409VB14"/>
<comment type="caution">
    <text evidence="2">The sequence shown here is derived from an EMBL/GenBank/DDBJ whole genome shotgun (WGS) entry which is preliminary data.</text>
</comment>
<keyword evidence="1" id="KW-1133">Transmembrane helix</keyword>
<gene>
    <name evidence="2" type="ORF">CVT24_008742</name>
</gene>
<keyword evidence="1" id="KW-0812">Transmembrane</keyword>
<evidence type="ECO:0000313" key="2">
    <source>
        <dbReference type="EMBL" id="PPQ64131.1"/>
    </source>
</evidence>
<feature type="transmembrane region" description="Helical" evidence="1">
    <location>
        <begin position="156"/>
        <end position="175"/>
    </location>
</feature>
<evidence type="ECO:0000256" key="1">
    <source>
        <dbReference type="SAM" id="Phobius"/>
    </source>
</evidence>
<reference evidence="2 3" key="1">
    <citation type="journal article" date="2018" name="Evol. Lett.">
        <title>Horizontal gene cluster transfer increased hallucinogenic mushroom diversity.</title>
        <authorList>
            <person name="Reynolds H.T."/>
            <person name="Vijayakumar V."/>
            <person name="Gluck-Thaler E."/>
            <person name="Korotkin H.B."/>
            <person name="Matheny P.B."/>
            <person name="Slot J.C."/>
        </authorList>
    </citation>
    <scope>NUCLEOTIDE SEQUENCE [LARGE SCALE GENOMIC DNA]</scope>
    <source>
        <strain evidence="2 3">2629</strain>
    </source>
</reference>
<protein>
    <submittedName>
        <fullName evidence="2">Uncharacterized protein</fullName>
    </submittedName>
</protein>
<keyword evidence="3" id="KW-1185">Reference proteome</keyword>
<evidence type="ECO:0000313" key="3">
    <source>
        <dbReference type="Proteomes" id="UP000284842"/>
    </source>
</evidence>
<name>A0A409VB14_9AGAR</name>
<organism evidence="2 3">
    <name type="scientific">Panaeolus cyanescens</name>
    <dbReference type="NCBI Taxonomy" id="181874"/>
    <lineage>
        <taxon>Eukaryota</taxon>
        <taxon>Fungi</taxon>
        <taxon>Dikarya</taxon>
        <taxon>Basidiomycota</taxon>
        <taxon>Agaricomycotina</taxon>
        <taxon>Agaricomycetes</taxon>
        <taxon>Agaricomycetidae</taxon>
        <taxon>Agaricales</taxon>
        <taxon>Agaricineae</taxon>
        <taxon>Galeropsidaceae</taxon>
        <taxon>Panaeolus</taxon>
    </lineage>
</organism>